<dbReference type="GO" id="GO:0003700">
    <property type="term" value="F:DNA-binding transcription factor activity"/>
    <property type="evidence" value="ECO:0007669"/>
    <property type="project" value="InterPro"/>
</dbReference>
<dbReference type="SUPFAM" id="SSF46955">
    <property type="entry name" value="Putative DNA-binding domain"/>
    <property type="match status" value="1"/>
</dbReference>
<evidence type="ECO:0000313" key="4">
    <source>
        <dbReference type="EMBL" id="AGA89327.1"/>
    </source>
</evidence>
<evidence type="ECO:0000256" key="2">
    <source>
        <dbReference type="SAM" id="Coils"/>
    </source>
</evidence>
<dbReference type="Gene3D" id="1.10.1660.10">
    <property type="match status" value="1"/>
</dbReference>
<organism evidence="4 5">
    <name type="scientific">Thioflavicoccus mobilis 8321</name>
    <dbReference type="NCBI Taxonomy" id="765912"/>
    <lineage>
        <taxon>Bacteria</taxon>
        <taxon>Pseudomonadati</taxon>
        <taxon>Pseudomonadota</taxon>
        <taxon>Gammaproteobacteria</taxon>
        <taxon>Chromatiales</taxon>
        <taxon>Chromatiaceae</taxon>
        <taxon>Thioflavicoccus</taxon>
    </lineage>
</organism>
<dbReference type="GO" id="GO:0003677">
    <property type="term" value="F:DNA binding"/>
    <property type="evidence" value="ECO:0007669"/>
    <property type="project" value="UniProtKB-KW"/>
</dbReference>
<sequence length="194" mass="22033">MPAPTPTSPATVQDMLTIGQVAKRFALSRSTLLYYDEIGLLRPSGRSRTNYRLYSEADLRRMERICRYRSAGLSLEAIAGLLDNAEEDLATVLHDQLAALNREIQQLRDQQRLITQLLQAGDTLALSRVVTKEIWTGLLRAAGLDERGMHRWHAEFERTSPEAHRDFLESLGLEEKEIGTIRAWSRGEWRDGEG</sequence>
<dbReference type="STRING" id="765912.Thimo_0469"/>
<dbReference type="PRINTS" id="PR00040">
    <property type="entry name" value="HTHMERR"/>
</dbReference>
<dbReference type="Pfam" id="PF13411">
    <property type="entry name" value="MerR_1"/>
    <property type="match status" value="1"/>
</dbReference>
<keyword evidence="5" id="KW-1185">Reference proteome</keyword>
<dbReference type="KEGG" id="tmb:Thimo_0469"/>
<proteinExistence type="predicted"/>
<reference evidence="4 5" key="1">
    <citation type="submission" date="2011-09" db="EMBL/GenBank/DDBJ databases">
        <title>Complete sequence of chromosome of Thioflavicoccus mobilis 8321.</title>
        <authorList>
            <consortium name="US DOE Joint Genome Institute"/>
            <person name="Lucas S."/>
            <person name="Han J."/>
            <person name="Lapidus A."/>
            <person name="Cheng J.-F."/>
            <person name="Goodwin L."/>
            <person name="Pitluck S."/>
            <person name="Peters L."/>
            <person name="Ovchinnikova G."/>
            <person name="Lu M."/>
            <person name="Detter J.C."/>
            <person name="Han C."/>
            <person name="Tapia R."/>
            <person name="Land M."/>
            <person name="Hauser L."/>
            <person name="Kyrpides N."/>
            <person name="Ivanova N."/>
            <person name="Pagani I."/>
            <person name="Vogl K."/>
            <person name="Liu Z."/>
            <person name="Imhoff J."/>
            <person name="Thiel V."/>
            <person name="Frigaard N.-U."/>
            <person name="Bryant D."/>
            <person name="Woyke T."/>
        </authorList>
    </citation>
    <scope>NUCLEOTIDE SEQUENCE [LARGE SCALE GENOMIC DNA]</scope>
    <source>
        <strain evidence="4 5">8321</strain>
    </source>
</reference>
<accession>L0GU29</accession>
<gene>
    <name evidence="4" type="ORF">Thimo_0469</name>
</gene>
<evidence type="ECO:0000313" key="5">
    <source>
        <dbReference type="Proteomes" id="UP000010816"/>
    </source>
</evidence>
<dbReference type="Proteomes" id="UP000010816">
    <property type="component" value="Chromosome"/>
</dbReference>
<evidence type="ECO:0000256" key="1">
    <source>
        <dbReference type="ARBA" id="ARBA00023125"/>
    </source>
</evidence>
<dbReference type="AlphaFoldDB" id="L0GU29"/>
<dbReference type="PATRIC" id="fig|765912.4.peg.453"/>
<dbReference type="InterPro" id="IPR047057">
    <property type="entry name" value="MerR_fam"/>
</dbReference>
<dbReference type="SMART" id="SM00422">
    <property type="entry name" value="HTH_MERR"/>
    <property type="match status" value="1"/>
</dbReference>
<dbReference type="eggNOG" id="COG0789">
    <property type="taxonomic scope" value="Bacteria"/>
</dbReference>
<protein>
    <submittedName>
        <fullName evidence="4">Putative transcriptional regulator</fullName>
    </submittedName>
</protein>
<dbReference type="InterPro" id="IPR009061">
    <property type="entry name" value="DNA-bd_dom_put_sf"/>
</dbReference>
<feature type="domain" description="HTH merR-type" evidence="3">
    <location>
        <begin position="15"/>
        <end position="84"/>
    </location>
</feature>
<keyword evidence="1" id="KW-0238">DNA-binding</keyword>
<dbReference type="EMBL" id="CP003051">
    <property type="protein sequence ID" value="AGA89327.1"/>
    <property type="molecule type" value="Genomic_DNA"/>
</dbReference>
<feature type="coiled-coil region" evidence="2">
    <location>
        <begin position="90"/>
        <end position="120"/>
    </location>
</feature>
<dbReference type="PANTHER" id="PTHR30204:SF90">
    <property type="entry name" value="HTH-TYPE TRANSCRIPTIONAL ACTIVATOR MTA"/>
    <property type="match status" value="1"/>
</dbReference>
<dbReference type="InterPro" id="IPR000551">
    <property type="entry name" value="MerR-type_HTH_dom"/>
</dbReference>
<name>L0GU29_9GAMM</name>
<keyword evidence="2" id="KW-0175">Coiled coil</keyword>
<dbReference type="PANTHER" id="PTHR30204">
    <property type="entry name" value="REDOX-CYCLING DRUG-SENSING TRANSCRIPTIONAL ACTIVATOR SOXR"/>
    <property type="match status" value="1"/>
</dbReference>
<evidence type="ECO:0000259" key="3">
    <source>
        <dbReference type="PROSITE" id="PS50937"/>
    </source>
</evidence>
<dbReference type="HOGENOM" id="CLU_060077_2_2_6"/>
<dbReference type="PROSITE" id="PS50937">
    <property type="entry name" value="HTH_MERR_2"/>
    <property type="match status" value="1"/>
</dbReference>